<reference evidence="1 2" key="1">
    <citation type="journal article" date="2014" name="Agronomy (Basel)">
        <title>A Draft Genome Sequence for Ensete ventricosum, the Drought-Tolerant Tree Against Hunger.</title>
        <authorList>
            <person name="Harrison J."/>
            <person name="Moore K.A."/>
            <person name="Paszkiewicz K."/>
            <person name="Jones T."/>
            <person name="Grant M."/>
            <person name="Ambacheew D."/>
            <person name="Muzemil S."/>
            <person name="Studholme D.J."/>
        </authorList>
    </citation>
    <scope>NUCLEOTIDE SEQUENCE [LARGE SCALE GENOMIC DNA]</scope>
</reference>
<evidence type="ECO:0000313" key="2">
    <source>
        <dbReference type="Proteomes" id="UP000287651"/>
    </source>
</evidence>
<dbReference type="Proteomes" id="UP000287651">
    <property type="component" value="Unassembled WGS sequence"/>
</dbReference>
<organism evidence="1 2">
    <name type="scientific">Ensete ventricosum</name>
    <name type="common">Abyssinian banana</name>
    <name type="synonym">Musa ensete</name>
    <dbReference type="NCBI Taxonomy" id="4639"/>
    <lineage>
        <taxon>Eukaryota</taxon>
        <taxon>Viridiplantae</taxon>
        <taxon>Streptophyta</taxon>
        <taxon>Embryophyta</taxon>
        <taxon>Tracheophyta</taxon>
        <taxon>Spermatophyta</taxon>
        <taxon>Magnoliopsida</taxon>
        <taxon>Liliopsida</taxon>
        <taxon>Zingiberales</taxon>
        <taxon>Musaceae</taxon>
        <taxon>Ensete</taxon>
    </lineage>
</organism>
<dbReference type="EMBL" id="AMZH03009962">
    <property type="protein sequence ID" value="RRT55705.1"/>
    <property type="molecule type" value="Genomic_DNA"/>
</dbReference>
<evidence type="ECO:0000313" key="1">
    <source>
        <dbReference type="EMBL" id="RRT55705.1"/>
    </source>
</evidence>
<name>A0A426YVG7_ENSVE</name>
<dbReference type="AlphaFoldDB" id="A0A426YVG7"/>
<sequence length="115" mass="12784">MCVRAVPTALFDDLSRSLTFTRRAKGKGTRFLCGRTQGRGRTCSRSSLSETDCYASYDHELDTAACDKDKRHPHRSPIKRCARCSDIVSCFLFNLRCSPGMMPQNEAGASSRLVS</sequence>
<protein>
    <submittedName>
        <fullName evidence="1">Uncharacterized protein</fullName>
    </submittedName>
</protein>
<proteinExistence type="predicted"/>
<gene>
    <name evidence="1" type="ORF">B296_00020110</name>
</gene>
<comment type="caution">
    <text evidence="1">The sequence shown here is derived from an EMBL/GenBank/DDBJ whole genome shotgun (WGS) entry which is preliminary data.</text>
</comment>
<accession>A0A426YVG7</accession>